<dbReference type="Gene3D" id="2.130.10.10">
    <property type="entry name" value="YVTN repeat-like/Quinoprotein amine dehydrogenase"/>
    <property type="match status" value="3"/>
</dbReference>
<evidence type="ECO:0000256" key="1">
    <source>
        <dbReference type="ARBA" id="ARBA00004123"/>
    </source>
</evidence>
<dbReference type="PROSITE" id="PS50294">
    <property type="entry name" value="WD_REPEATS_REGION"/>
    <property type="match status" value="3"/>
</dbReference>
<dbReference type="SMART" id="SM00320">
    <property type="entry name" value="WD40"/>
    <property type="match status" value="12"/>
</dbReference>
<dbReference type="InterPro" id="IPR011047">
    <property type="entry name" value="Quinoprotein_ADH-like_sf"/>
</dbReference>
<dbReference type="PRINTS" id="PR00320">
    <property type="entry name" value="GPROTEINBRPT"/>
</dbReference>
<name>A0A2K0SWE6_9HYPO</name>
<dbReference type="CDD" id="cd00200">
    <property type="entry name" value="WD40"/>
    <property type="match status" value="1"/>
</dbReference>
<dbReference type="GO" id="GO:0002098">
    <property type="term" value="P:tRNA wobble uridine modification"/>
    <property type="evidence" value="ECO:0007669"/>
    <property type="project" value="InterPro"/>
</dbReference>
<sequence length="828" mass="90676">MSSNGLTVEHLAAGANRQTAVADWSRTGLLAYGADCNIALWRPAADPPRGVFKLLNGHKETVKALTFLPELENDSSSYFISGSDDKTLAVWKSSHDRQDFQLLQTVSEHTGPVNCVTALRVAAEQPKWIVATGAADATIRIWSFESDQLQLIQTINTTPKYFPLCFSLSTLGTDNDAYILASAGTKDVIQILTAEAKADRIQFNLQATLSGHEGWLRSLSFARETNSPDSDLLLASASQDKYIRIWRVHQGKELPALAVEGSDPSSGAFMPGKSPSNKAHWLKISEKDFSVTFEALLLGHEDWIYSAKWHSQADGKLQLLSASADNSLAIWEADPGSGIWVSMVRLGEISREKGATTATGSTGGFWTGLWSPDGKSVACLGRTGSWRRWEYDASEDMWRPRIAISGHTKAVTGISWSKDGGFLLSTSSDQTTRLHMKWKSHGTWHEMSRPQIHGYDLNCIDSLGSSQFVSGADEKLMRVFSEPKAVATMLNRLGGIDGGNIADMPDAANMPVLGLSNKAIDTLDDDQEIQPIDDRDRDAIDPASIVKKSYLDIDHPPFEETLSRHTLWPEMEKLYGHGYEISCLAASHDGKLIASACKASSINHAVIRIFETDKWTELRPPLAAHTLTATRLRFSSDDKYLLSVGRDRQWAIFERGVGEDSAIQYQLLQSNTKGHSRMILDAAWAPSSSVPLFATAGRDKQVRVWSLSKQSGEDGAKPQFIQVSSLASDGPVTSVDFLTQPVGNKYVLAVGTESGRVSLCTVTEDGSSVSELPTSPELILPKTVLQLAWRPVSKDENAAKYELAVAGEDSSLRVYGFGEEYFIEQKQS</sequence>
<dbReference type="GO" id="GO:0005634">
    <property type="term" value="C:nucleus"/>
    <property type="evidence" value="ECO:0007669"/>
    <property type="project" value="UniProtKB-SubCell"/>
</dbReference>
<evidence type="ECO:0000313" key="13">
    <source>
        <dbReference type="Proteomes" id="UP000236546"/>
    </source>
</evidence>
<evidence type="ECO:0000256" key="5">
    <source>
        <dbReference type="ARBA" id="ARBA00020267"/>
    </source>
</evidence>
<comment type="caution">
    <text evidence="12">The sequence shown here is derived from an EMBL/GenBank/DDBJ whole genome shotgun (WGS) entry which is preliminary data.</text>
</comment>
<proteinExistence type="inferred from homology"/>
<dbReference type="PANTHER" id="PTHR44111:SF1">
    <property type="entry name" value="ELONGATOR COMPLEX PROTEIN 2"/>
    <property type="match status" value="1"/>
</dbReference>
<dbReference type="OrthoDB" id="27911at2759"/>
<dbReference type="GO" id="GO:0033588">
    <property type="term" value="C:elongator holoenzyme complex"/>
    <property type="evidence" value="ECO:0007669"/>
    <property type="project" value="InterPro"/>
</dbReference>
<evidence type="ECO:0000256" key="2">
    <source>
        <dbReference type="ARBA" id="ARBA00004496"/>
    </source>
</evidence>
<dbReference type="InterPro" id="IPR015943">
    <property type="entry name" value="WD40/YVTN_repeat-like_dom_sf"/>
</dbReference>
<dbReference type="PANTHER" id="PTHR44111">
    <property type="entry name" value="ELONGATOR COMPLEX PROTEIN 2"/>
    <property type="match status" value="1"/>
</dbReference>
<accession>A0A2K0SWE6</accession>
<feature type="repeat" description="WD" evidence="11">
    <location>
        <begin position="209"/>
        <end position="256"/>
    </location>
</feature>
<evidence type="ECO:0000256" key="9">
    <source>
        <dbReference type="ARBA" id="ARBA00022737"/>
    </source>
</evidence>
<evidence type="ECO:0000256" key="10">
    <source>
        <dbReference type="ARBA" id="ARBA00023242"/>
    </source>
</evidence>
<keyword evidence="10" id="KW-0539">Nucleus</keyword>
<dbReference type="SUPFAM" id="SSF50978">
    <property type="entry name" value="WD40 repeat-like"/>
    <property type="match status" value="1"/>
</dbReference>
<protein>
    <recommendedName>
        <fullName evidence="5">Elongator complex protein 2</fullName>
    </recommendedName>
</protein>
<keyword evidence="6" id="KW-0963">Cytoplasm</keyword>
<dbReference type="AlphaFoldDB" id="A0A2K0SWE6"/>
<keyword evidence="9" id="KW-0677">Repeat</keyword>
<feature type="repeat" description="WD" evidence="11">
    <location>
        <begin position="297"/>
        <end position="332"/>
    </location>
</feature>
<dbReference type="InterPro" id="IPR020472">
    <property type="entry name" value="WD40_PAC1"/>
</dbReference>
<keyword evidence="7 11" id="KW-0853">WD repeat</keyword>
<dbReference type="EMBL" id="MTYH01000142">
    <property type="protein sequence ID" value="PNP37603.1"/>
    <property type="molecule type" value="Genomic_DNA"/>
</dbReference>
<dbReference type="Proteomes" id="UP000236546">
    <property type="component" value="Unassembled WGS sequence"/>
</dbReference>
<evidence type="ECO:0000256" key="6">
    <source>
        <dbReference type="ARBA" id="ARBA00022490"/>
    </source>
</evidence>
<feature type="repeat" description="WD" evidence="11">
    <location>
        <begin position="672"/>
        <end position="708"/>
    </location>
</feature>
<feature type="repeat" description="WD" evidence="11">
    <location>
        <begin position="404"/>
        <end position="434"/>
    </location>
</feature>
<evidence type="ECO:0000313" key="12">
    <source>
        <dbReference type="EMBL" id="PNP37603.1"/>
    </source>
</evidence>
<dbReference type="InterPro" id="IPR037289">
    <property type="entry name" value="Elp2"/>
</dbReference>
<comment type="pathway">
    <text evidence="3">tRNA modification; 5-methoxycarbonylmethyl-2-thiouridine-tRNA biosynthesis.</text>
</comment>
<dbReference type="InterPro" id="IPR001680">
    <property type="entry name" value="WD40_rpt"/>
</dbReference>
<comment type="similarity">
    <text evidence="4">Belongs to the WD repeat ELP2 family.</text>
</comment>
<gene>
    <name evidence="12" type="ORF">TGAMA5MH_10544</name>
</gene>
<organism evidence="12 13">
    <name type="scientific">Trichoderma gamsii</name>
    <dbReference type="NCBI Taxonomy" id="398673"/>
    <lineage>
        <taxon>Eukaryota</taxon>
        <taxon>Fungi</taxon>
        <taxon>Dikarya</taxon>
        <taxon>Ascomycota</taxon>
        <taxon>Pezizomycotina</taxon>
        <taxon>Sordariomycetes</taxon>
        <taxon>Hypocreomycetidae</taxon>
        <taxon>Hypocreales</taxon>
        <taxon>Hypocreaceae</taxon>
        <taxon>Trichoderma</taxon>
    </lineage>
</organism>
<dbReference type="PROSITE" id="PS50082">
    <property type="entry name" value="WD_REPEATS_2"/>
    <property type="match status" value="6"/>
</dbReference>
<keyword evidence="8" id="KW-0819">tRNA processing</keyword>
<evidence type="ECO:0000256" key="7">
    <source>
        <dbReference type="ARBA" id="ARBA00022574"/>
    </source>
</evidence>
<evidence type="ECO:0000256" key="11">
    <source>
        <dbReference type="PROSITE-ProRule" id="PRU00221"/>
    </source>
</evidence>
<comment type="subcellular location">
    <subcellularLocation>
        <location evidence="2">Cytoplasm</location>
    </subcellularLocation>
    <subcellularLocation>
        <location evidence="1">Nucleus</location>
    </subcellularLocation>
</comment>
<dbReference type="Pfam" id="PF00400">
    <property type="entry name" value="WD40"/>
    <property type="match status" value="7"/>
</dbReference>
<dbReference type="FunFam" id="2.130.10.10:FF:000400">
    <property type="entry name" value="Elongator acetyltransferase complex subunit 2"/>
    <property type="match status" value="1"/>
</dbReference>
<reference evidence="12 13" key="1">
    <citation type="submission" date="2017-02" db="EMBL/GenBank/DDBJ databases">
        <title>Genomes of Trichoderma spp. with biocontrol activity.</title>
        <authorList>
            <person name="Gardiner D."/>
            <person name="Kazan K."/>
            <person name="Vos C."/>
            <person name="Harvey P."/>
        </authorList>
    </citation>
    <scope>NUCLEOTIDE SEQUENCE [LARGE SCALE GENOMIC DNA]</scope>
    <source>
        <strain evidence="12 13">A5MH</strain>
    </source>
</reference>
<dbReference type="UniPathway" id="UPA00988"/>
<dbReference type="SUPFAM" id="SSF50998">
    <property type="entry name" value="Quinoprotein alcohol dehydrogenase-like"/>
    <property type="match status" value="1"/>
</dbReference>
<feature type="repeat" description="WD" evidence="11">
    <location>
        <begin position="55"/>
        <end position="92"/>
    </location>
</feature>
<dbReference type="InterPro" id="IPR036322">
    <property type="entry name" value="WD40_repeat_dom_sf"/>
</dbReference>
<dbReference type="GO" id="GO:0005737">
    <property type="term" value="C:cytoplasm"/>
    <property type="evidence" value="ECO:0007669"/>
    <property type="project" value="UniProtKB-SubCell"/>
</dbReference>
<evidence type="ECO:0000256" key="8">
    <source>
        <dbReference type="ARBA" id="ARBA00022694"/>
    </source>
</evidence>
<evidence type="ECO:0000256" key="4">
    <source>
        <dbReference type="ARBA" id="ARBA00005881"/>
    </source>
</evidence>
<feature type="repeat" description="WD" evidence="11">
    <location>
        <begin position="130"/>
        <end position="152"/>
    </location>
</feature>
<evidence type="ECO:0000256" key="3">
    <source>
        <dbReference type="ARBA" id="ARBA00005043"/>
    </source>
</evidence>